<dbReference type="InterPro" id="IPR000818">
    <property type="entry name" value="TEA/ATTS_dom"/>
</dbReference>
<dbReference type="Gene3D" id="6.10.20.40">
    <property type="entry name" value="TEA/ATTS domain"/>
    <property type="match status" value="1"/>
</dbReference>
<sequence length="906" mass="102509">MESSRSLCFVPSQAPPFSGDDGQPPKALQLSSGNVGFNGSDASFDDFKTGLVDGYHLGEAPSILNSGTTNVEGNPSHLEERRRRRRRDGTKSYPWRRRNVIRYELDSERYRQYRDKQNQNSDQKWPDDVEDCLQYALRVIPALGRKKEARSDFNNQQGGRNELIHDFILRWTGHEKTRKQISSHLQVLKGHLKDNKKWMKLVTAEPKDSAQSSCRALSPPTRILGSNAPPFIHQIEFEMFLEDAEAKRLHTFTSIQSEIGSALRPLEDLCEWEKCFPLLAAYYQQHGHIDSELISLETNIDLLRDHPPHGSRLCINPFIVVAGGVNYHDWRSTTRLYEKGSWVRDARKGVALDKHAQELPTENLENSPDTKLMLPIKSSWWAHNVIAEILTRITTARTQGDPSAEYRAEQWGRQFLANISMMQEISAIPRNGVSSRVVAILLWKFRQTKSGETATTTWRKLTPPSPRIDDDACSEAPATLLTHSPTIVDVTLQGEPEMNPTACDDERYPLQPSFFVEDPESIITGQPSKVNSSSSTPTPDLQSLPSSTAASFASSGSDSLHHDHHLARPSYGFEDATYHSQGLHSSSQGSLYPDSAYETQSIEYESQGMEYLDPGYPDSSEAYAIHHRDANGFFQCHNQQLNESSKNMPLMTRHSSIHYSIDDQHDHAGTPELFPPRLHHSHDTVLPTLDHVTEDDISQDFTGGQIQISFDEHEHSLLAPEKDTIPQQHSFRNPSLEVPEASQGESEMIGGFCVERRDSYYSASQDLANLDDESGMQPMAPHQDERPCQAFLSAENIHQPQQGELVLHHPQPHQSLQHHLDSTQWQTHTLWSHAENESSGICASFEAEIDHNELQNQIPSFANDEFQEPGHIVGEVSRVVERDMDEIERDMAREIRRDLSRVELED</sequence>
<dbReference type="PANTHER" id="PTHR11834:SF0">
    <property type="entry name" value="PROTEIN SCALLOPED"/>
    <property type="match status" value="1"/>
</dbReference>
<dbReference type="GO" id="GO:0005667">
    <property type="term" value="C:transcription regulator complex"/>
    <property type="evidence" value="ECO:0007669"/>
    <property type="project" value="TreeGrafter"/>
</dbReference>
<dbReference type="InterPro" id="IPR050937">
    <property type="entry name" value="TEC1_TEAD_TF"/>
</dbReference>
<keyword evidence="4" id="KW-0804">Transcription</keyword>
<dbReference type="GO" id="GO:0005634">
    <property type="term" value="C:nucleus"/>
    <property type="evidence" value="ECO:0007669"/>
    <property type="project" value="UniProtKB-SubCell"/>
</dbReference>
<keyword evidence="5" id="KW-0539">Nucleus</keyword>
<protein>
    <recommendedName>
        <fullName evidence="8">TEA domain-containing protein</fullName>
    </recommendedName>
</protein>
<feature type="compositionally biased region" description="Polar residues" evidence="7">
    <location>
        <begin position="523"/>
        <end position="541"/>
    </location>
</feature>
<evidence type="ECO:0000259" key="8">
    <source>
        <dbReference type="PROSITE" id="PS51088"/>
    </source>
</evidence>
<dbReference type="PRINTS" id="PR00065">
    <property type="entry name" value="TEADOMAIN"/>
</dbReference>
<evidence type="ECO:0000256" key="2">
    <source>
        <dbReference type="ARBA" id="ARBA00008421"/>
    </source>
</evidence>
<evidence type="ECO:0000256" key="5">
    <source>
        <dbReference type="ARBA" id="ARBA00023242"/>
    </source>
</evidence>
<feature type="compositionally biased region" description="Low complexity" evidence="7">
    <location>
        <begin position="543"/>
        <end position="558"/>
    </location>
</feature>
<feature type="region of interest" description="Disordered" evidence="7">
    <location>
        <begin position="523"/>
        <end position="565"/>
    </location>
</feature>
<keyword evidence="10" id="KW-1185">Reference proteome</keyword>
<dbReference type="InterPro" id="IPR038096">
    <property type="entry name" value="TEA/ATTS_sf"/>
</dbReference>
<dbReference type="EMBL" id="CAJPDS010000022">
    <property type="protein sequence ID" value="CAF9918309.1"/>
    <property type="molecule type" value="Genomic_DNA"/>
</dbReference>
<comment type="caution">
    <text evidence="9">The sequence shown here is derived from an EMBL/GenBank/DDBJ whole genome shotgun (WGS) entry which is preliminary data.</text>
</comment>
<comment type="similarity">
    <text evidence="2">Belongs to the TEC1 family.</text>
</comment>
<evidence type="ECO:0000256" key="1">
    <source>
        <dbReference type="ARBA" id="ARBA00004123"/>
    </source>
</evidence>
<dbReference type="GO" id="GO:0000981">
    <property type="term" value="F:DNA-binding transcription factor activity, RNA polymerase II-specific"/>
    <property type="evidence" value="ECO:0007669"/>
    <property type="project" value="TreeGrafter"/>
</dbReference>
<organism evidence="9 10">
    <name type="scientific">Heterodermia speciosa</name>
    <dbReference type="NCBI Taxonomy" id="116794"/>
    <lineage>
        <taxon>Eukaryota</taxon>
        <taxon>Fungi</taxon>
        <taxon>Dikarya</taxon>
        <taxon>Ascomycota</taxon>
        <taxon>Pezizomycotina</taxon>
        <taxon>Lecanoromycetes</taxon>
        <taxon>OSLEUM clade</taxon>
        <taxon>Lecanoromycetidae</taxon>
        <taxon>Caliciales</taxon>
        <taxon>Physciaceae</taxon>
        <taxon>Heterodermia</taxon>
    </lineage>
</organism>
<feature type="domain" description="TEA" evidence="8">
    <location>
        <begin position="118"/>
        <end position="195"/>
    </location>
</feature>
<evidence type="ECO:0000313" key="10">
    <source>
        <dbReference type="Proteomes" id="UP000664521"/>
    </source>
</evidence>
<evidence type="ECO:0000256" key="4">
    <source>
        <dbReference type="ARBA" id="ARBA00023163"/>
    </source>
</evidence>
<dbReference type="OrthoDB" id="10006572at2759"/>
<reference evidence="9" key="1">
    <citation type="submission" date="2021-03" db="EMBL/GenBank/DDBJ databases">
        <authorList>
            <person name="Tagirdzhanova G."/>
        </authorList>
    </citation>
    <scope>NUCLEOTIDE SEQUENCE</scope>
</reference>
<dbReference type="SMART" id="SM00426">
    <property type="entry name" value="TEA"/>
    <property type="match status" value="1"/>
</dbReference>
<evidence type="ECO:0000256" key="6">
    <source>
        <dbReference type="PROSITE-ProRule" id="PRU00505"/>
    </source>
</evidence>
<gene>
    <name evidence="9" type="ORF">HETSPECPRED_003723</name>
</gene>
<dbReference type="Proteomes" id="UP000664521">
    <property type="component" value="Unassembled WGS sequence"/>
</dbReference>
<evidence type="ECO:0000256" key="3">
    <source>
        <dbReference type="ARBA" id="ARBA00023015"/>
    </source>
</evidence>
<dbReference type="Pfam" id="PF01285">
    <property type="entry name" value="TEA"/>
    <property type="match status" value="1"/>
</dbReference>
<feature type="region of interest" description="Disordered" evidence="7">
    <location>
        <begin position="1"/>
        <end position="26"/>
    </location>
</feature>
<feature type="DNA-binding region" description="TEA" evidence="6">
    <location>
        <begin position="118"/>
        <end position="195"/>
    </location>
</feature>
<comment type="subcellular location">
    <subcellularLocation>
        <location evidence="1">Nucleus</location>
    </subcellularLocation>
</comment>
<accession>A0A8H3ILS1</accession>
<feature type="region of interest" description="Disordered" evidence="7">
    <location>
        <begin position="62"/>
        <end position="90"/>
    </location>
</feature>
<dbReference type="AlphaFoldDB" id="A0A8H3ILS1"/>
<keyword evidence="3" id="KW-0805">Transcription regulation</keyword>
<dbReference type="PANTHER" id="PTHR11834">
    <property type="entry name" value="TRANSCRIPTIONAL ENHANCER FACTOR TEF RELATED"/>
    <property type="match status" value="1"/>
</dbReference>
<evidence type="ECO:0000256" key="7">
    <source>
        <dbReference type="SAM" id="MobiDB-lite"/>
    </source>
</evidence>
<evidence type="ECO:0000313" key="9">
    <source>
        <dbReference type="EMBL" id="CAF9918309.1"/>
    </source>
</evidence>
<name>A0A8H3ILS1_9LECA</name>
<feature type="compositionally biased region" description="Polar residues" evidence="7">
    <location>
        <begin position="63"/>
        <end position="73"/>
    </location>
</feature>
<dbReference type="PROSITE" id="PS51088">
    <property type="entry name" value="TEA_2"/>
    <property type="match status" value="1"/>
</dbReference>
<proteinExistence type="inferred from homology"/>
<dbReference type="GO" id="GO:0000978">
    <property type="term" value="F:RNA polymerase II cis-regulatory region sequence-specific DNA binding"/>
    <property type="evidence" value="ECO:0007669"/>
    <property type="project" value="TreeGrafter"/>
</dbReference>